<dbReference type="EMBL" id="KN824345">
    <property type="protein sequence ID" value="KIM22944.1"/>
    <property type="molecule type" value="Genomic_DNA"/>
</dbReference>
<keyword evidence="2" id="KW-1185">Reference proteome</keyword>
<evidence type="ECO:0000313" key="1">
    <source>
        <dbReference type="EMBL" id="KIM22944.1"/>
    </source>
</evidence>
<sequence length="91" mass="10437">MSQSNGAQSYESDISSKRAEVLAELRSLLANLEDCLATLKKLEELEKRQPTSLRNIENQVAPLLDHFRTSLFMFLRSRSDVMSLEDLTFMK</sequence>
<gene>
    <name evidence="1" type="ORF">M408DRAFT_332622</name>
</gene>
<organism evidence="1 2">
    <name type="scientific">Serendipita vermifera MAFF 305830</name>
    <dbReference type="NCBI Taxonomy" id="933852"/>
    <lineage>
        <taxon>Eukaryota</taxon>
        <taxon>Fungi</taxon>
        <taxon>Dikarya</taxon>
        <taxon>Basidiomycota</taxon>
        <taxon>Agaricomycotina</taxon>
        <taxon>Agaricomycetes</taxon>
        <taxon>Sebacinales</taxon>
        <taxon>Serendipitaceae</taxon>
        <taxon>Serendipita</taxon>
    </lineage>
</organism>
<dbReference type="Proteomes" id="UP000054097">
    <property type="component" value="Unassembled WGS sequence"/>
</dbReference>
<name>A0A0C3ASC2_SERVB</name>
<dbReference type="OrthoDB" id="3251472at2759"/>
<dbReference type="AlphaFoldDB" id="A0A0C3ASC2"/>
<protein>
    <submittedName>
        <fullName evidence="1">Uncharacterized protein</fullName>
    </submittedName>
</protein>
<reference evidence="2" key="2">
    <citation type="submission" date="2015-01" db="EMBL/GenBank/DDBJ databases">
        <title>Evolutionary Origins and Diversification of the Mycorrhizal Mutualists.</title>
        <authorList>
            <consortium name="DOE Joint Genome Institute"/>
            <consortium name="Mycorrhizal Genomics Consortium"/>
            <person name="Kohler A."/>
            <person name="Kuo A."/>
            <person name="Nagy L.G."/>
            <person name="Floudas D."/>
            <person name="Copeland A."/>
            <person name="Barry K.W."/>
            <person name="Cichocki N."/>
            <person name="Veneault-Fourrey C."/>
            <person name="LaButti K."/>
            <person name="Lindquist E.A."/>
            <person name="Lipzen A."/>
            <person name="Lundell T."/>
            <person name="Morin E."/>
            <person name="Murat C."/>
            <person name="Riley R."/>
            <person name="Ohm R."/>
            <person name="Sun H."/>
            <person name="Tunlid A."/>
            <person name="Henrissat B."/>
            <person name="Grigoriev I.V."/>
            <person name="Hibbett D.S."/>
            <person name="Martin F."/>
        </authorList>
    </citation>
    <scope>NUCLEOTIDE SEQUENCE [LARGE SCALE GENOMIC DNA]</scope>
    <source>
        <strain evidence="2">MAFF 305830</strain>
    </source>
</reference>
<dbReference type="HOGENOM" id="CLU_2428435_0_0_1"/>
<reference evidence="1 2" key="1">
    <citation type="submission" date="2014-04" db="EMBL/GenBank/DDBJ databases">
        <authorList>
            <consortium name="DOE Joint Genome Institute"/>
            <person name="Kuo A."/>
            <person name="Zuccaro A."/>
            <person name="Kohler A."/>
            <person name="Nagy L.G."/>
            <person name="Floudas D."/>
            <person name="Copeland A."/>
            <person name="Barry K.W."/>
            <person name="Cichocki N."/>
            <person name="Veneault-Fourrey C."/>
            <person name="LaButti K."/>
            <person name="Lindquist E.A."/>
            <person name="Lipzen A."/>
            <person name="Lundell T."/>
            <person name="Morin E."/>
            <person name="Murat C."/>
            <person name="Sun H."/>
            <person name="Tunlid A."/>
            <person name="Henrissat B."/>
            <person name="Grigoriev I.V."/>
            <person name="Hibbett D.S."/>
            <person name="Martin F."/>
            <person name="Nordberg H.P."/>
            <person name="Cantor M.N."/>
            <person name="Hua S.X."/>
        </authorList>
    </citation>
    <scope>NUCLEOTIDE SEQUENCE [LARGE SCALE GENOMIC DNA]</scope>
    <source>
        <strain evidence="1 2">MAFF 305830</strain>
    </source>
</reference>
<accession>A0A0C3ASC2</accession>
<proteinExistence type="predicted"/>
<evidence type="ECO:0000313" key="2">
    <source>
        <dbReference type="Proteomes" id="UP000054097"/>
    </source>
</evidence>